<dbReference type="EMBL" id="MVHS01000115">
    <property type="protein sequence ID" value="ORA60415.1"/>
    <property type="molecule type" value="Genomic_DNA"/>
</dbReference>
<evidence type="ECO:0000313" key="3">
    <source>
        <dbReference type="Proteomes" id="UP000192801"/>
    </source>
</evidence>
<evidence type="ECO:0000313" key="2">
    <source>
        <dbReference type="EMBL" id="ORA60415.1"/>
    </source>
</evidence>
<organism evidence="2 3">
    <name type="scientific">Mycolicibacterium insubricum</name>
    <dbReference type="NCBI Taxonomy" id="444597"/>
    <lineage>
        <taxon>Bacteria</taxon>
        <taxon>Bacillati</taxon>
        <taxon>Actinomycetota</taxon>
        <taxon>Actinomycetes</taxon>
        <taxon>Mycobacteriales</taxon>
        <taxon>Mycobacteriaceae</taxon>
        <taxon>Mycolicibacterium</taxon>
    </lineage>
</organism>
<protein>
    <submittedName>
        <fullName evidence="2">Uncharacterized protein</fullName>
    </submittedName>
</protein>
<name>A0A1X0CK08_9MYCO</name>
<feature type="non-terminal residue" evidence="2">
    <location>
        <position position="470"/>
    </location>
</feature>
<dbReference type="AlphaFoldDB" id="A0A1X0CK08"/>
<accession>A0A1X0CK08</accession>
<sequence length="470" mass="47837">MARNLSTAAAAVVTATALTAGLGAPVANAAVTSPAVAAQRNAEVQLAALQDTLGGLIDRWKQAAYTNQSVVDPGDGFEQMPLAQLPLSGTASDPADIPDLTLGLGRQVANVVQKVGVAGANVVPGTVNLGPVWEAFGLDPNTAISDILGAVLTSAVTDMPLPESARALATLVAPFLRAADITTVGQLLQLINFSLTDPLNISGGSPGLNIVTSGPLFTLGKFLGVDAGWSSMFPDAIAEAANATEALNVNPVEVVNKLNSKIPSRPIVPNQALKLSLTAAAATLSVAGINSMDVKVPVVVGMGLGAFAAGEAYPQILDAALAGTGDPTATILASVLLANPGRANGGLFARLYPLAALAGINTITRDQAGTGISLTDNSITPIKVDATVEYNPLSDFPAWLNPVSLANTVAATLLPTYLRGVDTNLRQVIEDETGVDIDHPNVDNIPANMYVTLPVSTLPLLEPLALPTVG</sequence>
<reference evidence="2 3" key="1">
    <citation type="submission" date="2016-12" db="EMBL/GenBank/DDBJ databases">
        <title>The new phylogeny of genus Mycobacterium.</title>
        <authorList>
            <person name="Tortoli E."/>
            <person name="Trovato A."/>
            <person name="Cirillo D.M."/>
        </authorList>
    </citation>
    <scope>NUCLEOTIDE SEQUENCE [LARGE SCALE GENOMIC DNA]</scope>
    <source>
        <strain evidence="2 3">DSM 45130</strain>
    </source>
</reference>
<feature type="signal peptide" evidence="1">
    <location>
        <begin position="1"/>
        <end position="29"/>
    </location>
</feature>
<dbReference type="STRING" id="444597.BST26_21525"/>
<comment type="caution">
    <text evidence="2">The sequence shown here is derived from an EMBL/GenBank/DDBJ whole genome shotgun (WGS) entry which is preliminary data.</text>
</comment>
<keyword evidence="1" id="KW-0732">Signal</keyword>
<gene>
    <name evidence="2" type="ORF">BST26_21525</name>
</gene>
<keyword evidence="3" id="KW-1185">Reference proteome</keyword>
<evidence type="ECO:0000256" key="1">
    <source>
        <dbReference type="SAM" id="SignalP"/>
    </source>
</evidence>
<proteinExistence type="predicted"/>
<feature type="chain" id="PRO_5013162594" evidence="1">
    <location>
        <begin position="30"/>
        <end position="470"/>
    </location>
</feature>
<dbReference type="Proteomes" id="UP000192801">
    <property type="component" value="Unassembled WGS sequence"/>
</dbReference>